<dbReference type="NCBIfam" id="NF047719">
    <property type="entry name" value="SCO6745_fam_HTH"/>
    <property type="match status" value="1"/>
</dbReference>
<name>A0A4R6UUL5_9PSEU</name>
<dbReference type="AlphaFoldDB" id="A0A4R6UUL5"/>
<dbReference type="Pfam" id="PF21863">
    <property type="entry name" value="HTH_67"/>
    <property type="match status" value="1"/>
</dbReference>
<dbReference type="InterPro" id="IPR054058">
    <property type="entry name" value="HTH_67"/>
</dbReference>
<comment type="caution">
    <text evidence="1">The sequence shown here is derived from an EMBL/GenBank/DDBJ whole genome shotgun (WGS) entry which is preliminary data.</text>
</comment>
<evidence type="ECO:0000313" key="2">
    <source>
        <dbReference type="Proteomes" id="UP000295705"/>
    </source>
</evidence>
<organism evidence="1 2">
    <name type="scientific">Actinomycetospora succinea</name>
    <dbReference type="NCBI Taxonomy" id="663603"/>
    <lineage>
        <taxon>Bacteria</taxon>
        <taxon>Bacillati</taxon>
        <taxon>Actinomycetota</taxon>
        <taxon>Actinomycetes</taxon>
        <taxon>Pseudonocardiales</taxon>
        <taxon>Pseudonocardiaceae</taxon>
        <taxon>Actinomycetospora</taxon>
    </lineage>
</organism>
<dbReference type="RefSeq" id="WP_133828940.1">
    <property type="nucleotide sequence ID" value="NZ_BAABHR010000003.1"/>
</dbReference>
<dbReference type="Proteomes" id="UP000295705">
    <property type="component" value="Unassembled WGS sequence"/>
</dbReference>
<dbReference type="EMBL" id="SNYO01000009">
    <property type="protein sequence ID" value="TDQ50872.1"/>
    <property type="molecule type" value="Genomic_DNA"/>
</dbReference>
<accession>A0A4R6UUL5</accession>
<dbReference type="OrthoDB" id="3820010at2"/>
<protein>
    <recommendedName>
        <fullName evidence="3">EvbL</fullName>
    </recommendedName>
</protein>
<evidence type="ECO:0000313" key="1">
    <source>
        <dbReference type="EMBL" id="TDQ50872.1"/>
    </source>
</evidence>
<evidence type="ECO:0008006" key="3">
    <source>
        <dbReference type="Google" id="ProtNLM"/>
    </source>
</evidence>
<gene>
    <name evidence="1" type="ORF">EV188_10980</name>
</gene>
<keyword evidence="2" id="KW-1185">Reference proteome</keyword>
<proteinExistence type="predicted"/>
<sequence>MADHGTDTARELGRTLYDTAGSFMLAPPTAAKAEELGFPDPLQLYVAGRLGVLGDTTPEVAATAHGFLAPGAAAQLWPAVGKVCSRETAARTFAEACAEYGEEKLGGLDEATAGRLADLATAVVDAAPGTPLFAAWRAMPRPGAPRARAAHALNLLREWRGGVHVAAVTAAGLTPVEAIMSDGGEFYAEAFGWPKPWPEAGSRSAEMAEVSAAVDAACGRVVEAALTEDEAQELLAGARAAGPLLP</sequence>
<reference evidence="1 2" key="1">
    <citation type="submission" date="2019-03" db="EMBL/GenBank/DDBJ databases">
        <title>Genomic Encyclopedia of Type Strains, Phase IV (KMG-IV): sequencing the most valuable type-strain genomes for metagenomic binning, comparative biology and taxonomic classification.</title>
        <authorList>
            <person name="Goeker M."/>
        </authorList>
    </citation>
    <scope>NUCLEOTIDE SEQUENCE [LARGE SCALE GENOMIC DNA]</scope>
    <source>
        <strain evidence="1 2">DSM 45775</strain>
    </source>
</reference>